<evidence type="ECO:0000313" key="2">
    <source>
        <dbReference type="EMBL" id="QSQ26621.1"/>
    </source>
</evidence>
<gene>
    <name evidence="2" type="ORF">JY651_17535</name>
</gene>
<organism evidence="2 3">
    <name type="scientific">Pyxidicoccus parkwayensis</name>
    <dbReference type="NCBI Taxonomy" id="2813578"/>
    <lineage>
        <taxon>Bacteria</taxon>
        <taxon>Pseudomonadati</taxon>
        <taxon>Myxococcota</taxon>
        <taxon>Myxococcia</taxon>
        <taxon>Myxococcales</taxon>
        <taxon>Cystobacterineae</taxon>
        <taxon>Myxococcaceae</taxon>
        <taxon>Pyxidicoccus</taxon>
    </lineage>
</organism>
<feature type="region of interest" description="Disordered" evidence="1">
    <location>
        <begin position="216"/>
        <end position="284"/>
    </location>
</feature>
<reference evidence="2 3" key="1">
    <citation type="submission" date="2021-02" db="EMBL/GenBank/DDBJ databases">
        <title>De Novo genome assembly of isolated myxobacteria.</title>
        <authorList>
            <person name="Stevens D.C."/>
        </authorList>
    </citation>
    <scope>NUCLEOTIDE SEQUENCE [LARGE SCALE GENOMIC DNA]</scope>
    <source>
        <strain evidence="3">SCPEA02</strain>
    </source>
</reference>
<protein>
    <submittedName>
        <fullName evidence="2">DUF2855 family protein</fullName>
    </submittedName>
</protein>
<sequence>MQRWAIDIEREDIAQARIAADPESPLGEGEAELAVGLFAMTANNVTYAALGKPMGVLGPDAGYWDFFAERGAPGRLPVWGFARVTRSIVAGLEPGEEVYGYWPMASHARLRPERVGPVGFVDATPRRQPLPAFYNRYQRVTALDGFVERDRMLWPLFRPLQMTGWLLADQLAETGDYGANRVLVSAASSKTAIGLAHAYRARSERAELVRAHVAGKRRVPRTARPLRQVGHVRCNPQPRRGAERAGRHRRQSRGDSRAGRKARAGHHRRQGTLGRGVRLRRRRR</sequence>
<accession>A0ABX7P847</accession>
<name>A0ABX7P847_9BACT</name>
<dbReference type="EMBL" id="CP071090">
    <property type="protein sequence ID" value="QSQ26621.1"/>
    <property type="molecule type" value="Genomic_DNA"/>
</dbReference>
<dbReference type="Proteomes" id="UP000662747">
    <property type="component" value="Chromosome"/>
</dbReference>
<proteinExistence type="predicted"/>
<evidence type="ECO:0000313" key="3">
    <source>
        <dbReference type="Proteomes" id="UP000662747"/>
    </source>
</evidence>
<dbReference type="Pfam" id="PF11017">
    <property type="entry name" value="DUF2855"/>
    <property type="match status" value="1"/>
</dbReference>
<keyword evidence="3" id="KW-1185">Reference proteome</keyword>
<dbReference type="InterPro" id="IPR021276">
    <property type="entry name" value="DUF2855"/>
</dbReference>
<evidence type="ECO:0000256" key="1">
    <source>
        <dbReference type="SAM" id="MobiDB-lite"/>
    </source>
</evidence>
<feature type="compositionally biased region" description="Basic residues" evidence="1">
    <location>
        <begin position="259"/>
        <end position="270"/>
    </location>
</feature>